<evidence type="ECO:0000313" key="3">
    <source>
        <dbReference type="EMBL" id="ACG29420.1"/>
    </source>
</evidence>
<evidence type="ECO:0000256" key="1">
    <source>
        <dbReference type="SAM" id="MobiDB-lite"/>
    </source>
</evidence>
<dbReference type="EMBL" id="BT035852">
    <property type="protein sequence ID" value="ACF80857.1"/>
    <property type="molecule type" value="mRNA"/>
</dbReference>
<accession>B4FFG4</accession>
<evidence type="ECO:0000313" key="4">
    <source>
        <dbReference type="EnsemblPlants" id="Zm00001eb183210_P001"/>
    </source>
</evidence>
<feature type="region of interest" description="Disordered" evidence="1">
    <location>
        <begin position="62"/>
        <end position="87"/>
    </location>
</feature>
<sequence length="87" mass="9530">MALPAPAKRPSSRSPGGCTPQRLSTQIRTIPANRRTPYLPCNFSSSPASRLGTAFSLHFTSVSRPPHHNSSSASRRRLRLMQGVMRS</sequence>
<reference evidence="3" key="1">
    <citation type="journal article" date="2009" name="Plant Mol. Biol.">
        <title>Insights into corn genes derived from large-scale cDNA sequencing.</title>
        <authorList>
            <person name="Alexandrov N.N."/>
            <person name="Brover V.V."/>
            <person name="Freidin S."/>
            <person name="Troukhan M.E."/>
            <person name="Tatarinova T.V."/>
            <person name="Zhang H."/>
            <person name="Swaller T.J."/>
            <person name="Lu Y.P."/>
            <person name="Bouck J."/>
            <person name="Flavell R.B."/>
            <person name="Feldmann K.A."/>
        </authorList>
    </citation>
    <scope>NUCLEOTIDE SEQUENCE</scope>
</reference>
<reference evidence="4" key="5">
    <citation type="submission" date="2021-05" db="UniProtKB">
        <authorList>
            <consortium name="EnsemblPlants"/>
        </authorList>
    </citation>
    <scope>IDENTIFICATION</scope>
    <source>
        <strain evidence="4">cv. B73</strain>
    </source>
</reference>
<evidence type="ECO:0000313" key="2">
    <source>
        <dbReference type="EMBL" id="ACF80857.1"/>
    </source>
</evidence>
<reference evidence="2" key="2">
    <citation type="journal article" date="2009" name="PLoS Genet.">
        <title>Sequencing, mapping, and analysis of 27,455 maize full-length cDNAs.</title>
        <authorList>
            <person name="Soderlund C."/>
            <person name="Descour A."/>
            <person name="Kudrna D."/>
            <person name="Bomhoff M."/>
            <person name="Boyd L."/>
            <person name="Currie J."/>
            <person name="Angelova A."/>
            <person name="Collura K."/>
            <person name="Wissotski M."/>
            <person name="Ashley E."/>
            <person name="Morrow D."/>
            <person name="Fernandes J."/>
            <person name="Walbot V."/>
            <person name="Yu Y."/>
        </authorList>
    </citation>
    <scope>NUCLEOTIDE SEQUENCE</scope>
    <source>
        <strain evidence="2">B73</strain>
    </source>
</reference>
<reference evidence="5" key="3">
    <citation type="journal article" date="2009" name="Science">
        <title>The B73 maize genome: complexity, diversity, and dynamics.</title>
        <authorList>
            <person name="Schnable P.S."/>
            <person name="Ware D."/>
            <person name="Fulton R.S."/>
            <person name="Stein J.C."/>
            <person name="Wei F."/>
            <person name="Pasternak S."/>
            <person name="Liang C."/>
            <person name="Zhang J."/>
            <person name="Fulton L."/>
            <person name="Graves T.A."/>
            <person name="Minx P."/>
            <person name="Reily A.D."/>
            <person name="Courtney L."/>
            <person name="Kruchowski S.S."/>
            <person name="Tomlinson C."/>
            <person name="Strong C."/>
            <person name="Delehaunty K."/>
            <person name="Fronick C."/>
            <person name="Courtney B."/>
            <person name="Rock S.M."/>
            <person name="Belter E."/>
            <person name="Du F."/>
            <person name="Kim K."/>
            <person name="Abbott R.M."/>
            <person name="Cotton M."/>
            <person name="Levy A."/>
            <person name="Marchetto P."/>
            <person name="Ochoa K."/>
            <person name="Jackson S.M."/>
            <person name="Gillam B."/>
            <person name="Chen W."/>
            <person name="Yan L."/>
            <person name="Higginbotham J."/>
            <person name="Cardenas M."/>
            <person name="Waligorski J."/>
            <person name="Applebaum E."/>
            <person name="Phelps L."/>
            <person name="Falcone J."/>
            <person name="Kanchi K."/>
            <person name="Thane T."/>
            <person name="Scimone A."/>
            <person name="Thane N."/>
            <person name="Henke J."/>
            <person name="Wang T."/>
            <person name="Ruppert J."/>
            <person name="Shah N."/>
            <person name="Rotter K."/>
            <person name="Hodges J."/>
            <person name="Ingenthron E."/>
            <person name="Cordes M."/>
            <person name="Kohlberg S."/>
            <person name="Sgro J."/>
            <person name="Delgado B."/>
            <person name="Mead K."/>
            <person name="Chinwalla A."/>
            <person name="Leonard S."/>
            <person name="Crouse K."/>
            <person name="Collura K."/>
            <person name="Kudrna D."/>
            <person name="Currie J."/>
            <person name="He R."/>
            <person name="Angelova A."/>
            <person name="Rajasekar S."/>
            <person name="Mueller T."/>
            <person name="Lomeli R."/>
            <person name="Scara G."/>
            <person name="Ko A."/>
            <person name="Delaney K."/>
            <person name="Wissotski M."/>
            <person name="Lopez G."/>
            <person name="Campos D."/>
            <person name="Braidotti M."/>
            <person name="Ashley E."/>
            <person name="Golser W."/>
            <person name="Kim H."/>
            <person name="Lee S."/>
            <person name="Lin J."/>
            <person name="Dujmic Z."/>
            <person name="Kim W."/>
            <person name="Talag J."/>
            <person name="Zuccolo A."/>
            <person name="Fan C."/>
            <person name="Sebastian A."/>
            <person name="Kramer M."/>
            <person name="Spiegel L."/>
            <person name="Nascimento L."/>
            <person name="Zutavern T."/>
            <person name="Miller B."/>
            <person name="Ambroise C."/>
            <person name="Muller S."/>
            <person name="Spooner W."/>
            <person name="Narechania A."/>
            <person name="Ren L."/>
            <person name="Wei S."/>
            <person name="Kumari S."/>
            <person name="Faga B."/>
            <person name="Levy M.J."/>
            <person name="McMahan L."/>
            <person name="Van Buren P."/>
            <person name="Vaughn M.W."/>
            <person name="Ying K."/>
            <person name="Yeh C.-T."/>
            <person name="Emrich S.J."/>
            <person name="Jia Y."/>
            <person name="Kalyanaraman A."/>
            <person name="Hsia A.-P."/>
            <person name="Barbazuk W.B."/>
            <person name="Baucom R.S."/>
            <person name="Brutnell T.P."/>
            <person name="Carpita N.C."/>
            <person name="Chaparro C."/>
            <person name="Chia J.-M."/>
            <person name="Deragon J.-M."/>
            <person name="Estill J.C."/>
            <person name="Fu Y."/>
            <person name="Jeddeloh J.A."/>
            <person name="Han Y."/>
            <person name="Lee H."/>
            <person name="Li P."/>
            <person name="Lisch D.R."/>
            <person name="Liu S."/>
            <person name="Liu Z."/>
            <person name="Nagel D.H."/>
            <person name="McCann M.C."/>
            <person name="SanMiguel P."/>
            <person name="Myers A.M."/>
            <person name="Nettleton D."/>
            <person name="Nguyen J."/>
            <person name="Penning B.W."/>
            <person name="Ponnala L."/>
            <person name="Schneider K.L."/>
            <person name="Schwartz D.C."/>
            <person name="Sharma A."/>
            <person name="Soderlund C."/>
            <person name="Springer N.M."/>
            <person name="Sun Q."/>
            <person name="Wang H."/>
            <person name="Waterman M."/>
            <person name="Westerman R."/>
            <person name="Wolfgruber T.K."/>
            <person name="Yang L."/>
            <person name="Yu Y."/>
            <person name="Zhang L."/>
            <person name="Zhou S."/>
            <person name="Zhu Q."/>
            <person name="Bennetzen J.L."/>
            <person name="Dawe R.K."/>
            <person name="Jiang J."/>
            <person name="Jiang N."/>
            <person name="Presting G.G."/>
            <person name="Wessler S.R."/>
            <person name="Aluru S."/>
            <person name="Martienssen R.A."/>
            <person name="Clifton S.W."/>
            <person name="McCombie W.R."/>
            <person name="Wing R.A."/>
            <person name="Wilson R.K."/>
        </authorList>
    </citation>
    <scope>NUCLEOTIDE SEQUENCE [LARGE SCALE GENOMIC DNA]</scope>
    <source>
        <strain evidence="5">cv. B73</strain>
    </source>
</reference>
<keyword evidence="5" id="KW-1185">Reference proteome</keyword>
<dbReference type="EMBL" id="EU957302">
    <property type="protein sequence ID" value="ACG29420.1"/>
    <property type="molecule type" value="mRNA"/>
</dbReference>
<protein>
    <submittedName>
        <fullName evidence="2 4">Uncharacterized protein</fullName>
    </submittedName>
</protein>
<feature type="region of interest" description="Disordered" evidence="1">
    <location>
        <begin position="1"/>
        <end position="24"/>
    </location>
</feature>
<dbReference type="AlphaFoldDB" id="B4FFG4"/>
<organism evidence="2">
    <name type="scientific">Zea mays</name>
    <name type="common">Maize</name>
    <dbReference type="NCBI Taxonomy" id="4577"/>
    <lineage>
        <taxon>Eukaryota</taxon>
        <taxon>Viridiplantae</taxon>
        <taxon>Streptophyta</taxon>
        <taxon>Embryophyta</taxon>
        <taxon>Tracheophyta</taxon>
        <taxon>Spermatophyta</taxon>
        <taxon>Magnoliopsida</taxon>
        <taxon>Liliopsida</taxon>
        <taxon>Poales</taxon>
        <taxon>Poaceae</taxon>
        <taxon>PACMAD clade</taxon>
        <taxon>Panicoideae</taxon>
        <taxon>Andropogonodae</taxon>
        <taxon>Andropogoneae</taxon>
        <taxon>Tripsacinae</taxon>
        <taxon>Zea</taxon>
    </lineage>
</organism>
<dbReference type="Proteomes" id="UP000007305">
    <property type="component" value="Chromosome 4"/>
</dbReference>
<dbReference type="EnsemblPlants" id="Zm00001eb183210_T001">
    <property type="protein sequence ID" value="Zm00001eb183210_P001"/>
    <property type="gene ID" value="Zm00001eb183210"/>
</dbReference>
<proteinExistence type="evidence at transcript level"/>
<feature type="compositionally biased region" description="Low complexity" evidence="1">
    <location>
        <begin position="1"/>
        <end position="15"/>
    </location>
</feature>
<dbReference type="Gramene" id="Zm00001eb183210_T001">
    <property type="protein sequence ID" value="Zm00001eb183210_P001"/>
    <property type="gene ID" value="Zm00001eb183210"/>
</dbReference>
<reference evidence="4" key="4">
    <citation type="submission" date="2019-07" db="EMBL/GenBank/DDBJ databases">
        <authorList>
            <person name="Seetharam A."/>
            <person name="Woodhouse M."/>
            <person name="Cannon E."/>
        </authorList>
    </citation>
    <scope>NUCLEOTIDE SEQUENCE [LARGE SCALE GENOMIC DNA]</scope>
    <source>
        <strain evidence="4">cv. B73</strain>
    </source>
</reference>
<name>B4FFG4_MAIZE</name>
<evidence type="ECO:0000313" key="5">
    <source>
        <dbReference type="Proteomes" id="UP000007305"/>
    </source>
</evidence>
<dbReference type="HOGENOM" id="CLU_2486670_0_0_1"/>